<feature type="domain" description="LIM zinc-binding" evidence="5">
    <location>
        <begin position="6"/>
        <end position="60"/>
    </location>
</feature>
<dbReference type="Ensembl" id="ENSPRET00000031261.1">
    <property type="protein sequence ID" value="ENSPREP00000030912.1"/>
    <property type="gene ID" value="ENSPREG00000020924.1"/>
</dbReference>
<dbReference type="SUPFAM" id="SSF57716">
    <property type="entry name" value="Glucocorticoid receptor-like (DNA-binding domain)"/>
    <property type="match status" value="1"/>
</dbReference>
<dbReference type="Proteomes" id="UP000242638">
    <property type="component" value="Unassembled WGS sequence"/>
</dbReference>
<dbReference type="Bgee" id="ENSPREG00000020924">
    <property type="expression patterns" value="Expressed in caudal fin"/>
</dbReference>
<evidence type="ECO:0000256" key="3">
    <source>
        <dbReference type="ARBA" id="ARBA00023038"/>
    </source>
</evidence>
<evidence type="ECO:0000256" key="4">
    <source>
        <dbReference type="PROSITE-ProRule" id="PRU00125"/>
    </source>
</evidence>
<keyword evidence="2 4" id="KW-0862">Zinc</keyword>
<evidence type="ECO:0000313" key="7">
    <source>
        <dbReference type="Proteomes" id="UP000242638"/>
    </source>
</evidence>
<evidence type="ECO:0000313" key="6">
    <source>
        <dbReference type="Ensembl" id="ENSPREP00000030912.1"/>
    </source>
</evidence>
<dbReference type="Pfam" id="PF00412">
    <property type="entry name" value="LIM"/>
    <property type="match status" value="1"/>
</dbReference>
<protein>
    <recommendedName>
        <fullName evidence="5">LIM zinc-binding domain-containing protein</fullName>
    </recommendedName>
</protein>
<reference evidence="7" key="1">
    <citation type="submission" date="2013-11" db="EMBL/GenBank/DDBJ databases">
        <title>The genomic landscape of the Guanapo guppy.</title>
        <authorList>
            <person name="Kuenstner A."/>
            <person name="Dreyer C."/>
        </authorList>
    </citation>
    <scope>NUCLEOTIDE SEQUENCE</scope>
    <source>
        <strain evidence="7">Guanapo</strain>
    </source>
</reference>
<keyword evidence="3 4" id="KW-0440">LIM domain</keyword>
<dbReference type="SMART" id="SM00132">
    <property type="entry name" value="LIM"/>
    <property type="match status" value="1"/>
</dbReference>
<evidence type="ECO:0000256" key="2">
    <source>
        <dbReference type="ARBA" id="ARBA00022833"/>
    </source>
</evidence>
<keyword evidence="1 4" id="KW-0479">Metal-binding</keyword>
<dbReference type="Gene3D" id="2.10.110.10">
    <property type="entry name" value="Cysteine Rich Protein"/>
    <property type="match status" value="1"/>
</dbReference>
<dbReference type="PANTHER" id="PTHR24206">
    <property type="entry name" value="OS06G0237300 PROTEIN"/>
    <property type="match status" value="1"/>
</dbReference>
<keyword evidence="7" id="KW-1185">Reference proteome</keyword>
<evidence type="ECO:0000259" key="5">
    <source>
        <dbReference type="PROSITE" id="PS50023"/>
    </source>
</evidence>
<sequence length="60" mass="6814">MWGGSFQCYFCGKMVYAVERISAEGRFFHRSCFTCHSCGITLRLGGYAFDKNSGEINIIF</sequence>
<name>A0A3P9Q9T3_POERE</name>
<dbReference type="PROSITE" id="PS00478">
    <property type="entry name" value="LIM_DOMAIN_1"/>
    <property type="match status" value="1"/>
</dbReference>
<dbReference type="GO" id="GO:0046872">
    <property type="term" value="F:metal ion binding"/>
    <property type="evidence" value="ECO:0007669"/>
    <property type="project" value="UniProtKB-KW"/>
</dbReference>
<evidence type="ECO:0000256" key="1">
    <source>
        <dbReference type="ARBA" id="ARBA00022723"/>
    </source>
</evidence>
<reference evidence="6" key="2">
    <citation type="submission" date="2025-08" db="UniProtKB">
        <authorList>
            <consortium name="Ensembl"/>
        </authorList>
    </citation>
    <scope>IDENTIFICATION</scope>
    <source>
        <strain evidence="6">Guanapo</strain>
    </source>
</reference>
<dbReference type="OMA" id="AYAYDQH"/>
<accession>A0A3P9Q9T3</accession>
<dbReference type="PROSITE" id="PS50023">
    <property type="entry name" value="LIM_DOMAIN_2"/>
    <property type="match status" value="1"/>
</dbReference>
<organism evidence="6 7">
    <name type="scientific">Poecilia reticulata</name>
    <name type="common">Guppy</name>
    <name type="synonym">Acanthophacelus reticulatus</name>
    <dbReference type="NCBI Taxonomy" id="8081"/>
    <lineage>
        <taxon>Eukaryota</taxon>
        <taxon>Metazoa</taxon>
        <taxon>Chordata</taxon>
        <taxon>Craniata</taxon>
        <taxon>Vertebrata</taxon>
        <taxon>Euteleostomi</taxon>
        <taxon>Actinopterygii</taxon>
        <taxon>Neopterygii</taxon>
        <taxon>Teleostei</taxon>
        <taxon>Neoteleostei</taxon>
        <taxon>Acanthomorphata</taxon>
        <taxon>Ovalentaria</taxon>
        <taxon>Atherinomorphae</taxon>
        <taxon>Cyprinodontiformes</taxon>
        <taxon>Poeciliidae</taxon>
        <taxon>Poeciliinae</taxon>
        <taxon>Poecilia</taxon>
    </lineage>
</organism>
<reference evidence="6" key="3">
    <citation type="submission" date="2025-09" db="UniProtKB">
        <authorList>
            <consortium name="Ensembl"/>
        </authorList>
    </citation>
    <scope>IDENTIFICATION</scope>
    <source>
        <strain evidence="6">Guanapo</strain>
    </source>
</reference>
<dbReference type="GeneTree" id="ENSGT00940000177211"/>
<dbReference type="AlphaFoldDB" id="A0A3P9Q9T3"/>
<dbReference type="InterPro" id="IPR001781">
    <property type="entry name" value="Znf_LIM"/>
</dbReference>
<proteinExistence type="predicted"/>